<evidence type="ECO:0000313" key="1">
    <source>
        <dbReference type="EMBL" id="CEK53218.1"/>
    </source>
</evidence>
<dbReference type="AlphaFoldDB" id="A0A0B6YAT5"/>
<proteinExistence type="predicted"/>
<dbReference type="EMBL" id="HACG01006353">
    <property type="protein sequence ID" value="CEK53218.1"/>
    <property type="molecule type" value="Transcribed_RNA"/>
</dbReference>
<gene>
    <name evidence="1" type="primary">ORF19476</name>
</gene>
<reference evidence="1" key="1">
    <citation type="submission" date="2014-12" db="EMBL/GenBank/DDBJ databases">
        <title>Insight into the proteome of Arion vulgaris.</title>
        <authorList>
            <person name="Aradska J."/>
            <person name="Bulat T."/>
            <person name="Smidak R."/>
            <person name="Sarate P."/>
            <person name="Gangsoo J."/>
            <person name="Sialana F."/>
            <person name="Bilban M."/>
            <person name="Lubec G."/>
        </authorList>
    </citation>
    <scope>NUCLEOTIDE SEQUENCE</scope>
    <source>
        <tissue evidence="1">Skin</tissue>
    </source>
</reference>
<organism evidence="1">
    <name type="scientific">Arion vulgaris</name>
    <dbReference type="NCBI Taxonomy" id="1028688"/>
    <lineage>
        <taxon>Eukaryota</taxon>
        <taxon>Metazoa</taxon>
        <taxon>Spiralia</taxon>
        <taxon>Lophotrochozoa</taxon>
        <taxon>Mollusca</taxon>
        <taxon>Gastropoda</taxon>
        <taxon>Heterobranchia</taxon>
        <taxon>Euthyneura</taxon>
        <taxon>Panpulmonata</taxon>
        <taxon>Eupulmonata</taxon>
        <taxon>Stylommatophora</taxon>
        <taxon>Helicina</taxon>
        <taxon>Arionoidea</taxon>
        <taxon>Arionidae</taxon>
        <taxon>Arion</taxon>
    </lineage>
</organism>
<name>A0A0B6YAT5_9EUPU</name>
<accession>A0A0B6YAT5</accession>
<sequence>MPDKSTQNRTDFTACRTKAHKTKHISHPQNAGQQHEKQFTFHTHSMQDKSMQNKTLVII</sequence>
<protein>
    <submittedName>
        <fullName evidence="1">Uncharacterized protein</fullName>
    </submittedName>
</protein>